<feature type="region of interest" description="Disordered" evidence="1">
    <location>
        <begin position="331"/>
        <end position="354"/>
    </location>
</feature>
<gene>
    <name evidence="2" type="ORF">NTE_00498</name>
</gene>
<dbReference type="STRING" id="1459636.NTE_00498"/>
<feature type="compositionally biased region" description="Basic and acidic residues" evidence="1">
    <location>
        <begin position="114"/>
        <end position="126"/>
    </location>
</feature>
<protein>
    <submittedName>
        <fullName evidence="2">Uncharacterized protein</fullName>
    </submittedName>
</protein>
<dbReference type="KEGG" id="nev:NTE_00498"/>
<organism evidence="2 3">
    <name type="scientific">Candidatus Nitrososphaera evergladensis SR1</name>
    <dbReference type="NCBI Taxonomy" id="1459636"/>
    <lineage>
        <taxon>Archaea</taxon>
        <taxon>Nitrososphaerota</taxon>
        <taxon>Nitrososphaeria</taxon>
        <taxon>Nitrososphaerales</taxon>
        <taxon>Nitrososphaeraceae</taxon>
        <taxon>Nitrososphaera</taxon>
    </lineage>
</organism>
<feature type="compositionally biased region" description="Basic and acidic residues" evidence="1">
    <location>
        <begin position="181"/>
        <end position="208"/>
    </location>
</feature>
<proteinExistence type="predicted"/>
<reference evidence="2 3" key="1">
    <citation type="journal article" date="2014" name="PLoS ONE">
        <title>Genome Sequence of Candidatus Nitrososphaera evergladensis from Group I.1b Enriched from Everglades Soil Reveals Novel Genomic Features of the Ammonia-Oxidizing Archaea.</title>
        <authorList>
            <person name="Zhalnina K.V."/>
            <person name="Dias R."/>
            <person name="Leonard M.T."/>
            <person name="Dorr de Quadros P."/>
            <person name="Camargo F.A."/>
            <person name="Drew J.C."/>
            <person name="Farmerie W.G."/>
            <person name="Daroub S.H."/>
            <person name="Triplett E.W."/>
        </authorList>
    </citation>
    <scope>NUCLEOTIDE SEQUENCE [LARGE SCALE GENOMIC DNA]</scope>
    <source>
        <strain evidence="2 3">SR1</strain>
    </source>
</reference>
<dbReference type="Proteomes" id="UP000028194">
    <property type="component" value="Chromosome"/>
</dbReference>
<feature type="compositionally biased region" description="Basic and acidic residues" evidence="1">
    <location>
        <begin position="156"/>
        <end position="173"/>
    </location>
</feature>
<sequence>MTAGSTRDGYFRRIVEGTIGAGPDRVPAVKLALKPESLDSIGAPRNMALHPKPLTDAYSRTPPLSNGDFREGNRQSASKDDHQPADAKSAKAEPPRRQVVARDDKSTLSSLDSKLPESDGIPEKDVNVNSAHVKPQERGFAIPKSPNKTGINSQRDQPETKHDLDSIKSDSPKDSAGVMNEGERTEFAPLDKGDRSRRDAFDGRKDDNDAASNSQAAAPALAGAPPSVPSKGAEETIVRVDSDDKITGGRLPAALPPSAVRNLRRDEDSFLQQSTHARLAQQGDGEAKSASADSISATSVRPTYVEYKKRDVREKASETIVTVNIGRIEIRAPAQPKPSEHPVSPPAFSPPLSLAEYLRRRNAKK</sequence>
<dbReference type="HOGENOM" id="CLU_757803_0_0_2"/>
<evidence type="ECO:0000313" key="2">
    <source>
        <dbReference type="EMBL" id="AIF82579.1"/>
    </source>
</evidence>
<keyword evidence="3" id="KW-1185">Reference proteome</keyword>
<dbReference type="GeneID" id="41596371"/>
<dbReference type="EMBL" id="CP007174">
    <property type="protein sequence ID" value="AIF82579.1"/>
    <property type="molecule type" value="Genomic_DNA"/>
</dbReference>
<feature type="compositionally biased region" description="Basic and acidic residues" evidence="1">
    <location>
        <begin position="68"/>
        <end position="106"/>
    </location>
</feature>
<feature type="compositionally biased region" description="Polar residues" evidence="1">
    <location>
        <begin position="146"/>
        <end position="155"/>
    </location>
</feature>
<feature type="compositionally biased region" description="Basic and acidic residues" evidence="1">
    <location>
        <begin position="232"/>
        <end position="247"/>
    </location>
</feature>
<feature type="region of interest" description="Disordered" evidence="1">
    <location>
        <begin position="36"/>
        <end position="298"/>
    </location>
</feature>
<feature type="compositionally biased region" description="Low complexity" evidence="1">
    <location>
        <begin position="210"/>
        <end position="225"/>
    </location>
</feature>
<evidence type="ECO:0000256" key="1">
    <source>
        <dbReference type="SAM" id="MobiDB-lite"/>
    </source>
</evidence>
<dbReference type="AlphaFoldDB" id="A0A075MTE9"/>
<name>A0A075MTE9_9ARCH</name>
<dbReference type="RefSeq" id="WP_148699526.1">
    <property type="nucleotide sequence ID" value="NZ_CP007174.1"/>
</dbReference>
<evidence type="ECO:0000313" key="3">
    <source>
        <dbReference type="Proteomes" id="UP000028194"/>
    </source>
</evidence>
<accession>A0A075MTE9</accession>